<accession>A0A397VYH6</accession>
<evidence type="ECO:0000313" key="3">
    <source>
        <dbReference type="Proteomes" id="UP000266673"/>
    </source>
</evidence>
<evidence type="ECO:0000313" key="2">
    <source>
        <dbReference type="EMBL" id="RIB27575.1"/>
    </source>
</evidence>
<evidence type="ECO:0000256" key="1">
    <source>
        <dbReference type="SAM" id="MobiDB-lite"/>
    </source>
</evidence>
<organism evidence="2 3">
    <name type="scientific">Gigaspora rosea</name>
    <dbReference type="NCBI Taxonomy" id="44941"/>
    <lineage>
        <taxon>Eukaryota</taxon>
        <taxon>Fungi</taxon>
        <taxon>Fungi incertae sedis</taxon>
        <taxon>Mucoromycota</taxon>
        <taxon>Glomeromycotina</taxon>
        <taxon>Glomeromycetes</taxon>
        <taxon>Diversisporales</taxon>
        <taxon>Gigasporaceae</taxon>
        <taxon>Gigaspora</taxon>
    </lineage>
</organism>
<dbReference type="OrthoDB" id="2373690at2759"/>
<name>A0A397VYH6_9GLOM</name>
<dbReference type="AlphaFoldDB" id="A0A397VYH6"/>
<gene>
    <name evidence="2" type="ORF">C2G38_2240052</name>
</gene>
<keyword evidence="3" id="KW-1185">Reference proteome</keyword>
<evidence type="ECO:0008006" key="4">
    <source>
        <dbReference type="Google" id="ProtNLM"/>
    </source>
</evidence>
<dbReference type="EMBL" id="QKWP01000094">
    <property type="protein sequence ID" value="RIB27575.1"/>
    <property type="molecule type" value="Genomic_DNA"/>
</dbReference>
<feature type="region of interest" description="Disordered" evidence="1">
    <location>
        <begin position="469"/>
        <end position="504"/>
    </location>
</feature>
<dbReference type="Proteomes" id="UP000266673">
    <property type="component" value="Unassembled WGS sequence"/>
</dbReference>
<sequence>MEYLEQLFQNYTYCSNGVSKKDYKNKPINECYTVFPNSSTTSHCPHLHKIDTRVMKGKLVNKGHCPVKFYHILPKDLTQCPFIAIISVGIHNHPPPPPTKTPHNIIKNLQTIIENEHDLSLTTRQLLTKPMLKIYLQGQPLSSLHPSLNNQSRLTYLIEKNKRSKYPFGQDIIGVAHELLKQKKSSDPYIRSVRFLDNGQYLVLCARKEQTELLSQSLFVEIDMAFKRIHGATNEWEICAYVHRYQKALVFARVFTNFQSAKAYQYLFEDLFDTVEKDMQKQFEFQHIHGRGLGCIIVDEHQGQALGLGQYLHSKYSYLSCEEHLKHIYKLCQVHFNRNIRNKAISNEIKELMYSITKLNTQEEILNVLEKIKESDEAGAAEWVKDKYKPWILAGLSSAFTKMNVDIWKKTPFNTNVSESAHANINQDGRSLSLLAAIHRGDDFDQRQWDSAKTYEKYNIHETYRNKSELSRLTNNSKRTQKRKSKGKEPTTRSISQKKHKKQALNNEKNEDLLLFSTSTSTITPTSQEQDVYIEWENKKLELRQKNLEILKEEIALREKLNSLKYSKIDLYSPRMQKELLIGIENILATVKNLICCHE</sequence>
<proteinExistence type="predicted"/>
<reference evidence="2 3" key="1">
    <citation type="submission" date="2018-06" db="EMBL/GenBank/DDBJ databases">
        <title>Comparative genomics reveals the genomic features of Rhizophagus irregularis, R. cerebriforme, R. diaphanum and Gigaspora rosea, and their symbiotic lifestyle signature.</title>
        <authorList>
            <person name="Morin E."/>
            <person name="San Clemente H."/>
            <person name="Chen E.C.H."/>
            <person name="De La Providencia I."/>
            <person name="Hainaut M."/>
            <person name="Kuo A."/>
            <person name="Kohler A."/>
            <person name="Murat C."/>
            <person name="Tang N."/>
            <person name="Roy S."/>
            <person name="Loubradou J."/>
            <person name="Henrissat B."/>
            <person name="Grigoriev I.V."/>
            <person name="Corradi N."/>
            <person name="Roux C."/>
            <person name="Martin F.M."/>
        </authorList>
    </citation>
    <scope>NUCLEOTIDE SEQUENCE [LARGE SCALE GENOMIC DNA]</scope>
    <source>
        <strain evidence="2 3">DAOM 194757</strain>
    </source>
</reference>
<comment type="caution">
    <text evidence="2">The sequence shown here is derived from an EMBL/GenBank/DDBJ whole genome shotgun (WGS) entry which is preliminary data.</text>
</comment>
<protein>
    <recommendedName>
        <fullName evidence="4">MULE transposase domain-containing protein</fullName>
    </recommendedName>
</protein>